<name>A0A3E0TSB6_9GAMM</name>
<dbReference type="AlphaFoldDB" id="A0A3E0TSB6"/>
<comment type="caution">
    <text evidence="4">The sequence shown here is derived from an EMBL/GenBank/DDBJ whole genome shotgun (WGS) entry which is preliminary data.</text>
</comment>
<feature type="domain" description="UspA" evidence="3">
    <location>
        <begin position="1"/>
        <end position="130"/>
    </location>
</feature>
<evidence type="ECO:0000259" key="3">
    <source>
        <dbReference type="Pfam" id="PF00582"/>
    </source>
</evidence>
<dbReference type="InterPro" id="IPR006015">
    <property type="entry name" value="Universal_stress_UspA"/>
</dbReference>
<sequence>MYNTIICAVEIGEEGNQLLAKAQQMAEKFDSKLVAINVLPYDLLPKNYQKELEEKAIPAFGKMVSSFGLSDKNWLVKVGKPYEIICNLAEKEKADLIMLGTHSKKGLRSLLGSTATAVSNHANCDVTLVRI</sequence>
<dbReference type="PANTHER" id="PTHR46268:SF6">
    <property type="entry name" value="UNIVERSAL STRESS PROTEIN UP12"/>
    <property type="match status" value="1"/>
</dbReference>
<dbReference type="GO" id="GO:0005737">
    <property type="term" value="C:cytoplasm"/>
    <property type="evidence" value="ECO:0007669"/>
    <property type="project" value="UniProtKB-SubCell"/>
</dbReference>
<dbReference type="EMBL" id="QUOU01000001">
    <property type="protein sequence ID" value="REL27428.1"/>
    <property type="molecule type" value="Genomic_DNA"/>
</dbReference>
<dbReference type="SUPFAM" id="SSF52402">
    <property type="entry name" value="Adenine nucleotide alpha hydrolases-like"/>
    <property type="match status" value="1"/>
</dbReference>
<dbReference type="PIRSF" id="PIRSF006276">
    <property type="entry name" value="UspA"/>
    <property type="match status" value="1"/>
</dbReference>
<comment type="subcellular location">
    <subcellularLocation>
        <location evidence="2">Cytoplasm</location>
    </subcellularLocation>
</comment>
<reference evidence="4 5" key="1">
    <citation type="submission" date="2018-08" db="EMBL/GenBank/DDBJ databases">
        <title>Thalassotalea euphylliae genome.</title>
        <authorList>
            <person name="Summers S."/>
            <person name="Rice S.A."/>
            <person name="Freckelton M.L."/>
            <person name="Nedved B.T."/>
            <person name="Hadfield M.G."/>
        </authorList>
    </citation>
    <scope>NUCLEOTIDE SEQUENCE [LARGE SCALE GENOMIC DNA]</scope>
    <source>
        <strain evidence="4 5">H1</strain>
    </source>
</reference>
<dbReference type="InterPro" id="IPR014729">
    <property type="entry name" value="Rossmann-like_a/b/a_fold"/>
</dbReference>
<keyword evidence="2" id="KW-0963">Cytoplasm</keyword>
<accession>A0A3E0TSB6</accession>
<comment type="similarity">
    <text evidence="1 2">Belongs to the universal stress protein A family.</text>
</comment>
<dbReference type="Gene3D" id="3.40.50.620">
    <property type="entry name" value="HUPs"/>
    <property type="match status" value="1"/>
</dbReference>
<evidence type="ECO:0000313" key="5">
    <source>
        <dbReference type="Proteomes" id="UP000256478"/>
    </source>
</evidence>
<gene>
    <name evidence="4" type="ORF">DXX93_13210</name>
</gene>
<evidence type="ECO:0000313" key="4">
    <source>
        <dbReference type="EMBL" id="REL27428.1"/>
    </source>
</evidence>
<dbReference type="PRINTS" id="PR01438">
    <property type="entry name" value="UNVRSLSTRESS"/>
</dbReference>
<dbReference type="OrthoDB" id="9792500at2"/>
<organism evidence="4 5">
    <name type="scientific">Thalassotalea euphylliae</name>
    <dbReference type="NCBI Taxonomy" id="1655234"/>
    <lineage>
        <taxon>Bacteria</taxon>
        <taxon>Pseudomonadati</taxon>
        <taxon>Pseudomonadota</taxon>
        <taxon>Gammaproteobacteria</taxon>
        <taxon>Alteromonadales</taxon>
        <taxon>Colwelliaceae</taxon>
        <taxon>Thalassotalea</taxon>
    </lineage>
</organism>
<evidence type="ECO:0000256" key="1">
    <source>
        <dbReference type="ARBA" id="ARBA00008791"/>
    </source>
</evidence>
<evidence type="ECO:0000256" key="2">
    <source>
        <dbReference type="PIRNR" id="PIRNR006276"/>
    </source>
</evidence>
<dbReference type="RefSeq" id="WP_116008508.1">
    <property type="nucleotide sequence ID" value="NZ_QUOU01000001.1"/>
</dbReference>
<dbReference type="CDD" id="cd00293">
    <property type="entry name" value="USP-like"/>
    <property type="match status" value="1"/>
</dbReference>
<proteinExistence type="inferred from homology"/>
<dbReference type="InterPro" id="IPR006016">
    <property type="entry name" value="UspA"/>
</dbReference>
<dbReference type="Pfam" id="PF00582">
    <property type="entry name" value="Usp"/>
    <property type="match status" value="1"/>
</dbReference>
<dbReference type="Proteomes" id="UP000256478">
    <property type="component" value="Unassembled WGS sequence"/>
</dbReference>
<dbReference type="PANTHER" id="PTHR46268">
    <property type="entry name" value="STRESS RESPONSE PROTEIN NHAX"/>
    <property type="match status" value="1"/>
</dbReference>
<protein>
    <recommendedName>
        <fullName evidence="2">Universal stress protein</fullName>
    </recommendedName>
</protein>